<dbReference type="SMART" id="SM00331">
    <property type="entry name" value="PP2C_SIG"/>
    <property type="match status" value="1"/>
</dbReference>
<gene>
    <name evidence="3" type="primary">rsbU_2</name>
    <name evidence="3" type="ORF">Pla8534_10500</name>
</gene>
<evidence type="ECO:0000256" key="1">
    <source>
        <dbReference type="ARBA" id="ARBA00022801"/>
    </source>
</evidence>
<dbReference type="Pfam" id="PF07228">
    <property type="entry name" value="SpoIIE"/>
    <property type="match status" value="1"/>
</dbReference>
<dbReference type="InterPro" id="IPR003018">
    <property type="entry name" value="GAF"/>
</dbReference>
<protein>
    <submittedName>
        <fullName evidence="3">Phosphoserine phosphatase RsbU</fullName>
        <ecNumber evidence="3">3.1.3.3</ecNumber>
    </submittedName>
</protein>
<dbReference type="InterPro" id="IPR029016">
    <property type="entry name" value="GAF-like_dom_sf"/>
</dbReference>
<dbReference type="Gene3D" id="3.60.40.10">
    <property type="entry name" value="PPM-type phosphatase domain"/>
    <property type="match status" value="1"/>
</dbReference>
<evidence type="ECO:0000313" key="3">
    <source>
        <dbReference type="EMBL" id="QDU93270.1"/>
    </source>
</evidence>
<dbReference type="SUPFAM" id="SSF55781">
    <property type="entry name" value="GAF domain-like"/>
    <property type="match status" value="1"/>
</dbReference>
<dbReference type="PROSITE" id="PS51746">
    <property type="entry name" value="PPM_2"/>
    <property type="match status" value="1"/>
</dbReference>
<dbReference type="Pfam" id="PF01590">
    <property type="entry name" value="GAF"/>
    <property type="match status" value="1"/>
</dbReference>
<keyword evidence="4" id="KW-1185">Reference proteome</keyword>
<dbReference type="EMBL" id="CP036433">
    <property type="protein sequence ID" value="QDU93270.1"/>
    <property type="molecule type" value="Genomic_DNA"/>
</dbReference>
<evidence type="ECO:0000259" key="2">
    <source>
        <dbReference type="PROSITE" id="PS51746"/>
    </source>
</evidence>
<accession>A0A518DN60</accession>
<proteinExistence type="predicted"/>
<dbReference type="InterPro" id="IPR036457">
    <property type="entry name" value="PPM-type-like_dom_sf"/>
</dbReference>
<keyword evidence="1 3" id="KW-0378">Hydrolase</keyword>
<name>A0A518DN60_9BACT</name>
<dbReference type="RefSeq" id="WP_145049928.1">
    <property type="nucleotide sequence ID" value="NZ_CP036433.1"/>
</dbReference>
<dbReference type="KEGG" id="lcre:Pla8534_10500"/>
<feature type="domain" description="PPM-type phosphatase" evidence="2">
    <location>
        <begin position="206"/>
        <end position="424"/>
    </location>
</feature>
<dbReference type="Gene3D" id="3.30.450.40">
    <property type="match status" value="1"/>
</dbReference>
<dbReference type="PANTHER" id="PTHR43156">
    <property type="entry name" value="STAGE II SPORULATION PROTEIN E-RELATED"/>
    <property type="match status" value="1"/>
</dbReference>
<reference evidence="3 4" key="1">
    <citation type="submission" date="2019-02" db="EMBL/GenBank/DDBJ databases">
        <title>Deep-cultivation of Planctomycetes and their phenomic and genomic characterization uncovers novel biology.</title>
        <authorList>
            <person name="Wiegand S."/>
            <person name="Jogler M."/>
            <person name="Boedeker C."/>
            <person name="Pinto D."/>
            <person name="Vollmers J."/>
            <person name="Rivas-Marin E."/>
            <person name="Kohn T."/>
            <person name="Peeters S.H."/>
            <person name="Heuer A."/>
            <person name="Rast P."/>
            <person name="Oberbeckmann S."/>
            <person name="Bunk B."/>
            <person name="Jeske O."/>
            <person name="Meyerdierks A."/>
            <person name="Storesund J.E."/>
            <person name="Kallscheuer N."/>
            <person name="Luecker S."/>
            <person name="Lage O.M."/>
            <person name="Pohl T."/>
            <person name="Merkel B.J."/>
            <person name="Hornburger P."/>
            <person name="Mueller R.-W."/>
            <person name="Bruemmer F."/>
            <person name="Labrenz M."/>
            <person name="Spormann A.M."/>
            <person name="Op den Camp H."/>
            <person name="Overmann J."/>
            <person name="Amann R."/>
            <person name="Jetten M.S.M."/>
            <person name="Mascher T."/>
            <person name="Medema M.H."/>
            <person name="Devos D.P."/>
            <person name="Kaster A.-K."/>
            <person name="Ovreas L."/>
            <person name="Rohde M."/>
            <person name="Galperin M.Y."/>
            <person name="Jogler C."/>
        </authorList>
    </citation>
    <scope>NUCLEOTIDE SEQUENCE [LARGE SCALE GENOMIC DNA]</scope>
    <source>
        <strain evidence="3 4">Pla85_3_4</strain>
    </source>
</reference>
<sequence length="425" mass="46731">MSISDTQLPVGSEEHDKVTELLRLMEISQQLAATVDLQELLALIEQAARELLRCDRATVFVYDAPTHELYSYVQARSEQIRFPADRGLAGACFLTGQLTHTPDAYADDRFNRAVDASTGYRTRNILTCPLTTVDRTVVGVLQSLNKHEGGFTEWDQTLMQTLSAQCGVALQRQFLLQEFAQKQRLERELTLARDIQQGLLPGMAPQAEGYDIAGWNQPADQTGGDFYHFQTLPDGRLCLVVADVTGHGIAAALLASQCYALYRAAMFASTDVGETATQVNGLLSEDIPLDRFVTAFFTLLDPATGEFVYAAAGHGPVYLIRFQGDNVELEAQGPPLGVIGGLAYKASDPIRLEQGDILFLCTDGFFEWENRQQEAYGVERLCAAIARLADRPASEIISSIYRELLEHADGAEQSDDLTAVVVKKL</sequence>
<organism evidence="3 4">
    <name type="scientific">Lignipirellula cremea</name>
    <dbReference type="NCBI Taxonomy" id="2528010"/>
    <lineage>
        <taxon>Bacteria</taxon>
        <taxon>Pseudomonadati</taxon>
        <taxon>Planctomycetota</taxon>
        <taxon>Planctomycetia</taxon>
        <taxon>Pirellulales</taxon>
        <taxon>Pirellulaceae</taxon>
        <taxon>Lignipirellula</taxon>
    </lineage>
</organism>
<dbReference type="Proteomes" id="UP000317648">
    <property type="component" value="Chromosome"/>
</dbReference>
<dbReference type="SMART" id="SM00065">
    <property type="entry name" value="GAF"/>
    <property type="match status" value="1"/>
</dbReference>
<dbReference type="AlphaFoldDB" id="A0A518DN60"/>
<dbReference type="PANTHER" id="PTHR43156:SF2">
    <property type="entry name" value="STAGE II SPORULATION PROTEIN E"/>
    <property type="match status" value="1"/>
</dbReference>
<dbReference type="GO" id="GO:0016791">
    <property type="term" value="F:phosphatase activity"/>
    <property type="evidence" value="ECO:0007669"/>
    <property type="project" value="TreeGrafter"/>
</dbReference>
<evidence type="ECO:0000313" key="4">
    <source>
        <dbReference type="Proteomes" id="UP000317648"/>
    </source>
</evidence>
<dbReference type="SUPFAM" id="SSF81606">
    <property type="entry name" value="PP2C-like"/>
    <property type="match status" value="1"/>
</dbReference>
<dbReference type="InterPro" id="IPR052016">
    <property type="entry name" value="Bact_Sigma-Reg"/>
</dbReference>
<dbReference type="InterPro" id="IPR001932">
    <property type="entry name" value="PPM-type_phosphatase-like_dom"/>
</dbReference>
<dbReference type="OrthoDB" id="247273at2"/>
<dbReference type="EC" id="3.1.3.3" evidence="3"/>